<name>A0A3D5J0H9_9FLAO</name>
<keyword evidence="1" id="KW-1133">Transmembrane helix</keyword>
<protein>
    <recommendedName>
        <fullName evidence="2">Signal transduction histidine kinase internal region domain-containing protein</fullName>
    </recommendedName>
</protein>
<feature type="transmembrane region" description="Helical" evidence="1">
    <location>
        <begin position="122"/>
        <end position="140"/>
    </location>
</feature>
<dbReference type="Proteomes" id="UP000264330">
    <property type="component" value="Unassembled WGS sequence"/>
</dbReference>
<keyword evidence="1" id="KW-0472">Membrane</keyword>
<feature type="domain" description="Signal transduction histidine kinase internal region" evidence="2">
    <location>
        <begin position="156"/>
        <end position="235"/>
    </location>
</feature>
<proteinExistence type="predicted"/>
<evidence type="ECO:0000256" key="1">
    <source>
        <dbReference type="SAM" id="Phobius"/>
    </source>
</evidence>
<evidence type="ECO:0000259" key="2">
    <source>
        <dbReference type="Pfam" id="PF06580"/>
    </source>
</evidence>
<feature type="transmembrane region" description="Helical" evidence="1">
    <location>
        <begin position="70"/>
        <end position="91"/>
    </location>
</feature>
<dbReference type="InterPro" id="IPR050640">
    <property type="entry name" value="Bact_2-comp_sensor_kinase"/>
</dbReference>
<accession>A0A3D5J0H9</accession>
<reference evidence="3 4" key="1">
    <citation type="journal article" date="2018" name="Nat. Biotechnol.">
        <title>A standardized bacterial taxonomy based on genome phylogeny substantially revises the tree of life.</title>
        <authorList>
            <person name="Parks D.H."/>
            <person name="Chuvochina M."/>
            <person name="Waite D.W."/>
            <person name="Rinke C."/>
            <person name="Skarshewski A."/>
            <person name="Chaumeil P.A."/>
            <person name="Hugenholtz P."/>
        </authorList>
    </citation>
    <scope>NUCLEOTIDE SEQUENCE [LARGE SCALE GENOMIC DNA]</scope>
    <source>
        <strain evidence="3">UBA9359</strain>
    </source>
</reference>
<dbReference type="GO" id="GO:0016020">
    <property type="term" value="C:membrane"/>
    <property type="evidence" value="ECO:0007669"/>
    <property type="project" value="InterPro"/>
</dbReference>
<keyword evidence="1" id="KW-0812">Transmembrane</keyword>
<dbReference type="InterPro" id="IPR010559">
    <property type="entry name" value="Sig_transdc_His_kin_internal"/>
</dbReference>
<comment type="caution">
    <text evidence="3">The sequence shown here is derived from an EMBL/GenBank/DDBJ whole genome shotgun (WGS) entry which is preliminary data.</text>
</comment>
<feature type="transmembrane region" description="Helical" evidence="1">
    <location>
        <begin position="7"/>
        <end position="24"/>
    </location>
</feature>
<feature type="transmembrane region" description="Helical" evidence="1">
    <location>
        <begin position="36"/>
        <end position="58"/>
    </location>
</feature>
<organism evidence="3 4">
    <name type="scientific">Zunongwangia profunda</name>
    <dbReference type="NCBI Taxonomy" id="398743"/>
    <lineage>
        <taxon>Bacteria</taxon>
        <taxon>Pseudomonadati</taxon>
        <taxon>Bacteroidota</taxon>
        <taxon>Flavobacteriia</taxon>
        <taxon>Flavobacteriales</taxon>
        <taxon>Flavobacteriaceae</taxon>
        <taxon>Zunongwangia</taxon>
    </lineage>
</organism>
<dbReference type="PANTHER" id="PTHR34220:SF7">
    <property type="entry name" value="SENSOR HISTIDINE KINASE YPDA"/>
    <property type="match status" value="1"/>
</dbReference>
<evidence type="ECO:0000313" key="4">
    <source>
        <dbReference type="Proteomes" id="UP000264330"/>
    </source>
</evidence>
<sequence length="343" mass="41056">MNEKQEIRYHLLFWGLFVGMDLYFEFLLGKYETFSLWLLLHKIGFFFLQALIFYWVYLGVAPYTIPQKRWLKLIGGIVISIFLFAGIRYVIEEVIIYQITGAHNYSDYSRRWLFYIYDNSYYAFRIILLSLVFYGVKYLLTVNQELHQLQLDKKQAELRVLKSQLSPHFLFNTLNSFYADALEVDLNLSNDILKLSEMLRYITYENDTEMVPLKGELTFLQHYIALFERRFDNKLYIESRFPENPGEYQIPSLLLIHFIENTFKHGILDDPLQPVWLDISIDNMYLKMEVKNAVKAGDNYDEKGIGYKNIRQRLDLIFGKTYTLNIDEEKNYFKVFLQFPLTR</sequence>
<dbReference type="PANTHER" id="PTHR34220">
    <property type="entry name" value="SENSOR HISTIDINE KINASE YPDA"/>
    <property type="match status" value="1"/>
</dbReference>
<evidence type="ECO:0000313" key="3">
    <source>
        <dbReference type="EMBL" id="HCV81444.1"/>
    </source>
</evidence>
<dbReference type="RefSeq" id="WP_228250841.1">
    <property type="nucleotide sequence ID" value="NZ_CAJXAW010000008.1"/>
</dbReference>
<dbReference type="Pfam" id="PF06580">
    <property type="entry name" value="His_kinase"/>
    <property type="match status" value="1"/>
</dbReference>
<dbReference type="EMBL" id="DPMF01000244">
    <property type="protein sequence ID" value="HCV81444.1"/>
    <property type="molecule type" value="Genomic_DNA"/>
</dbReference>
<dbReference type="GO" id="GO:0000155">
    <property type="term" value="F:phosphorelay sensor kinase activity"/>
    <property type="evidence" value="ECO:0007669"/>
    <property type="project" value="InterPro"/>
</dbReference>
<gene>
    <name evidence="3" type="ORF">DGQ38_10390</name>
</gene>
<dbReference type="AlphaFoldDB" id="A0A3D5J0H9"/>